<keyword evidence="1" id="KW-0129">CBS domain</keyword>
<dbReference type="SMART" id="SM00116">
    <property type="entry name" value="CBS"/>
    <property type="match status" value="2"/>
</dbReference>
<feature type="transmembrane region" description="Helical" evidence="2">
    <location>
        <begin position="52"/>
        <end position="74"/>
    </location>
</feature>
<keyword evidence="2" id="KW-1133">Transmembrane helix</keyword>
<evidence type="ECO:0000256" key="1">
    <source>
        <dbReference type="PROSITE-ProRule" id="PRU00703"/>
    </source>
</evidence>
<accession>A0A2S9JYA1</accession>
<name>A0A2S9JYA1_9HYPH</name>
<dbReference type="SUPFAM" id="SSF54631">
    <property type="entry name" value="CBS-domain pair"/>
    <property type="match status" value="1"/>
</dbReference>
<evidence type="ECO:0000313" key="4">
    <source>
        <dbReference type="EMBL" id="PRD58299.1"/>
    </source>
</evidence>
<dbReference type="InterPro" id="IPR007065">
    <property type="entry name" value="HPP"/>
</dbReference>
<dbReference type="PANTHER" id="PTHR33741:SF5">
    <property type="entry name" value="TRANSMEMBRANE PROTEIN DDB_G0269096-RELATED"/>
    <property type="match status" value="1"/>
</dbReference>
<dbReference type="EMBL" id="PVBT01000001">
    <property type="protein sequence ID" value="PRD58299.1"/>
    <property type="molecule type" value="Genomic_DNA"/>
</dbReference>
<dbReference type="OrthoDB" id="9811720at2"/>
<dbReference type="InterPro" id="IPR046342">
    <property type="entry name" value="CBS_dom_sf"/>
</dbReference>
<feature type="domain" description="CBS" evidence="3">
    <location>
        <begin position="247"/>
        <end position="305"/>
    </location>
</feature>
<feature type="transmembrane region" description="Helical" evidence="2">
    <location>
        <begin position="86"/>
        <end position="117"/>
    </location>
</feature>
<dbReference type="Pfam" id="PF00571">
    <property type="entry name" value="CBS"/>
    <property type="match status" value="2"/>
</dbReference>
<dbReference type="Pfam" id="PF04982">
    <property type="entry name" value="TM_HPP"/>
    <property type="match status" value="1"/>
</dbReference>
<reference evidence="4 5" key="1">
    <citation type="submission" date="2018-02" db="EMBL/GenBank/DDBJ databases">
        <title>The draft genome of Phyllobacterium myrsinacearum DSM5892.</title>
        <authorList>
            <person name="Li L."/>
            <person name="Liu L."/>
            <person name="Zhang X."/>
            <person name="Wang T."/>
        </authorList>
    </citation>
    <scope>NUCLEOTIDE SEQUENCE [LARGE SCALE GENOMIC DNA]</scope>
    <source>
        <strain evidence="4 5">DSM 5892</strain>
    </source>
</reference>
<dbReference type="InterPro" id="IPR000644">
    <property type="entry name" value="CBS_dom"/>
</dbReference>
<proteinExistence type="predicted"/>
<feature type="transmembrane region" description="Helical" evidence="2">
    <location>
        <begin position="147"/>
        <end position="166"/>
    </location>
</feature>
<organism evidence="4 5">
    <name type="scientific">Phyllobacterium myrsinacearum</name>
    <dbReference type="NCBI Taxonomy" id="28101"/>
    <lineage>
        <taxon>Bacteria</taxon>
        <taxon>Pseudomonadati</taxon>
        <taxon>Pseudomonadota</taxon>
        <taxon>Alphaproteobacteria</taxon>
        <taxon>Hyphomicrobiales</taxon>
        <taxon>Phyllobacteriaceae</taxon>
        <taxon>Phyllobacterium</taxon>
    </lineage>
</organism>
<dbReference type="AlphaFoldDB" id="A0A2S9JYA1"/>
<keyword evidence="2" id="KW-0472">Membrane</keyword>
<evidence type="ECO:0000313" key="5">
    <source>
        <dbReference type="Proteomes" id="UP000238563"/>
    </source>
</evidence>
<gene>
    <name evidence="4" type="ORF">C5750_04000</name>
</gene>
<keyword evidence="2" id="KW-0812">Transmembrane</keyword>
<dbReference type="InterPro" id="IPR058581">
    <property type="entry name" value="TM_HPP"/>
</dbReference>
<sequence>MMKAILSNLQRFLPALAPVSTMERLRACFGALLGVFVTGVVSEQALGATTAVPLLIAPMGASAVLLFAVPSSPLAQPWSIMVGNTIAALIGVTCALWIPDLVIASAVGVSLAILAMIATRSLHPPSGAVALTAVLGGPVVHNLGYGFVLWPVGLNSLLLLIAALAYNNLTGRRYPHITPVPAANVHKTADPLPTRRIGFTPADLDTVLRQYDEVLNVSPDDLDAILHKTEMQAYRRRFGEVRCAQIMSTDLATVKADTPLHLAWALLVKHRIKALPVVNAHRNIIGIVTQTDFMENANWDRDGDLHIGLARRLRRVVKLDRLKHRTVADIMTSEVQFVRPQTLVTDLVPAMADRGLHHLPVADDDDRLVGMVTQSDLIAALYSGNLTAGRLDEPLTLAG</sequence>
<evidence type="ECO:0000256" key="2">
    <source>
        <dbReference type="SAM" id="Phobius"/>
    </source>
</evidence>
<evidence type="ECO:0000259" key="3">
    <source>
        <dbReference type="PROSITE" id="PS51371"/>
    </source>
</evidence>
<keyword evidence="5" id="KW-1185">Reference proteome</keyword>
<feature type="domain" description="CBS" evidence="3">
    <location>
        <begin position="331"/>
        <end position="387"/>
    </location>
</feature>
<dbReference type="Proteomes" id="UP000238563">
    <property type="component" value="Unassembled WGS sequence"/>
</dbReference>
<dbReference type="Gene3D" id="3.10.580.10">
    <property type="entry name" value="CBS-domain"/>
    <property type="match status" value="1"/>
</dbReference>
<dbReference type="PANTHER" id="PTHR33741">
    <property type="entry name" value="TRANSMEMBRANE PROTEIN DDB_G0269096-RELATED"/>
    <property type="match status" value="1"/>
</dbReference>
<dbReference type="PROSITE" id="PS51371">
    <property type="entry name" value="CBS"/>
    <property type="match status" value="2"/>
</dbReference>
<protein>
    <recommendedName>
        <fullName evidence="3">CBS domain-containing protein</fullName>
    </recommendedName>
</protein>
<dbReference type="CDD" id="cd04600">
    <property type="entry name" value="CBS_pair_HPP_assoc"/>
    <property type="match status" value="1"/>
</dbReference>
<comment type="caution">
    <text evidence="4">The sequence shown here is derived from an EMBL/GenBank/DDBJ whole genome shotgun (WGS) entry which is preliminary data.</text>
</comment>